<keyword evidence="2" id="KW-1185">Reference proteome</keyword>
<organism evidence="2 3">
    <name type="scientific">Macrostomum lignano</name>
    <dbReference type="NCBI Taxonomy" id="282301"/>
    <lineage>
        <taxon>Eukaryota</taxon>
        <taxon>Metazoa</taxon>
        <taxon>Spiralia</taxon>
        <taxon>Lophotrochozoa</taxon>
        <taxon>Platyhelminthes</taxon>
        <taxon>Rhabditophora</taxon>
        <taxon>Macrostomorpha</taxon>
        <taxon>Macrostomida</taxon>
        <taxon>Macrostomidae</taxon>
        <taxon>Macrostomum</taxon>
    </lineage>
</organism>
<feature type="compositionally biased region" description="Low complexity" evidence="1">
    <location>
        <begin position="152"/>
        <end position="169"/>
    </location>
</feature>
<feature type="compositionally biased region" description="Low complexity" evidence="1">
    <location>
        <begin position="197"/>
        <end position="230"/>
    </location>
</feature>
<proteinExistence type="predicted"/>
<reference evidence="3" key="1">
    <citation type="submission" date="2016-11" db="UniProtKB">
        <authorList>
            <consortium name="WormBaseParasite"/>
        </authorList>
    </citation>
    <scope>IDENTIFICATION</scope>
</reference>
<feature type="region of interest" description="Disordered" evidence="1">
    <location>
        <begin position="121"/>
        <end position="170"/>
    </location>
</feature>
<dbReference type="WBParaSite" id="maker-uti_cns_0000395-snap-gene-1.18-mRNA-1">
    <property type="protein sequence ID" value="maker-uti_cns_0000395-snap-gene-1.18-mRNA-1"/>
    <property type="gene ID" value="maker-uti_cns_0000395-snap-gene-1.18"/>
</dbReference>
<feature type="region of interest" description="Disordered" evidence="1">
    <location>
        <begin position="187"/>
        <end position="252"/>
    </location>
</feature>
<name>A0A1I8G074_9PLAT</name>
<accession>A0A1I8G074</accession>
<evidence type="ECO:0000313" key="2">
    <source>
        <dbReference type="Proteomes" id="UP000095280"/>
    </source>
</evidence>
<evidence type="ECO:0000256" key="1">
    <source>
        <dbReference type="SAM" id="MobiDB-lite"/>
    </source>
</evidence>
<sequence length="252" mass="27612">CQFSQIWSTIPVRKDMQRRRQVARPRTAGAGASSAEGRARDQNLKLQLALSRQQGRAERDRATWRRETERRERDLLVDLARILDSPLSPELDDWFRRRHVTQVSLIPDHLNPRLYRKSARRTAAAADPSDADSDVEPDNSVTETAPAVKALPPGSTSAGTSGSTPMTASERQRILEAKKSDWLGLTSVPLRQRRPQTAAAAAANSSSTGATAALNSSEADASKDSAAAADTKGRRRRVRRPQSAGVMVLRVD</sequence>
<evidence type="ECO:0000313" key="3">
    <source>
        <dbReference type="WBParaSite" id="maker-uti_cns_0000395-snap-gene-1.18-mRNA-1"/>
    </source>
</evidence>
<dbReference type="AlphaFoldDB" id="A0A1I8G074"/>
<feature type="region of interest" description="Disordered" evidence="1">
    <location>
        <begin position="16"/>
        <end position="42"/>
    </location>
</feature>
<dbReference type="Proteomes" id="UP000095280">
    <property type="component" value="Unplaced"/>
</dbReference>
<protein>
    <submittedName>
        <fullName evidence="3">SCAN box domain-containing protein</fullName>
    </submittedName>
</protein>